<feature type="active site" description="Proton donor/acceptor" evidence="2">
    <location>
        <position position="247"/>
    </location>
</feature>
<reference evidence="6" key="1">
    <citation type="journal article" date="2013" name="Genome Announc.">
        <title>Draft Genome Sequence of the Dimorphic Prosthecate Bacterium Brevundimonas abyssalis TAR-001T.</title>
        <authorList>
            <person name="Tsubouchi T."/>
            <person name="Nishi S."/>
            <person name="Usui K."/>
            <person name="Shimane Y."/>
            <person name="Takaki Y."/>
            <person name="Maruyama T."/>
            <person name="Hatada Y."/>
        </authorList>
    </citation>
    <scope>NUCLEOTIDE SEQUENCE [LARGE SCALE GENOMIC DNA]</scope>
    <source>
        <strain evidence="6">TAR-001</strain>
    </source>
</reference>
<feature type="binding site" evidence="3">
    <location>
        <position position="136"/>
    </location>
    <ligand>
        <name>substrate</name>
    </ligand>
</feature>
<organism evidence="5 6">
    <name type="scientific">Brevundimonas abyssalis TAR-001</name>
    <dbReference type="NCBI Taxonomy" id="1391729"/>
    <lineage>
        <taxon>Bacteria</taxon>
        <taxon>Pseudomonadati</taxon>
        <taxon>Pseudomonadota</taxon>
        <taxon>Alphaproteobacteria</taxon>
        <taxon>Caulobacterales</taxon>
        <taxon>Caulobacteraceae</taxon>
        <taxon>Brevundimonas</taxon>
    </lineage>
</organism>
<dbReference type="AlphaFoldDB" id="A0A8E0KHB5"/>
<evidence type="ECO:0000256" key="2">
    <source>
        <dbReference type="PIRSR" id="PIRSR605511-1"/>
    </source>
</evidence>
<dbReference type="InterPro" id="IPR013658">
    <property type="entry name" value="SGL"/>
</dbReference>
<keyword evidence="1" id="KW-0378">Hydrolase</keyword>
<dbReference type="EMBL" id="BATC01000001">
    <property type="protein sequence ID" value="GAD57761.1"/>
    <property type="molecule type" value="Genomic_DNA"/>
</dbReference>
<dbReference type="InterPro" id="IPR005511">
    <property type="entry name" value="SMP-30"/>
</dbReference>
<feature type="binding site" evidence="3">
    <location>
        <position position="247"/>
    </location>
    <ligand>
        <name>a divalent metal cation</name>
        <dbReference type="ChEBI" id="CHEBI:60240"/>
    </ligand>
</feature>
<dbReference type="PANTHER" id="PTHR47572:SF4">
    <property type="entry name" value="LACTONASE DRP35"/>
    <property type="match status" value="1"/>
</dbReference>
<dbReference type="Gene3D" id="2.120.10.30">
    <property type="entry name" value="TolB, C-terminal domain"/>
    <property type="match status" value="1"/>
</dbReference>
<sequence>MERQSVGGVHRLSPEMDSIIAPGARVEVLAEGFDWAEGPVWVEAGGYLLFTDVPQNVIWRWSETGGLSEFMRPSGFDGEDGSHLREPGANGLVIEPAGTLLMCDHGNRSLSRVDLATREKTIVVDRFEGRRFNSPNDLVIHRSGAVYFTDPPYGLEGMNESPVKELAHNGLYRMAPHGAVTLVDDALTFPNGVALSPDHGTLYVAVSDPEGPVVMAYELDEAGGARASRVLFDAAPLMGPDAPGLPDGLKVDARGRIFTTGPGGVLVLTPEGELLGVIDTGRATANCAFGPGGASLFMTADDRLTRVALIPA</sequence>
<feature type="domain" description="SMP-30/Gluconolactonase/LRE-like region" evidence="4">
    <location>
        <begin position="35"/>
        <end position="300"/>
    </location>
</feature>
<evidence type="ECO:0000256" key="3">
    <source>
        <dbReference type="PIRSR" id="PIRSR605511-2"/>
    </source>
</evidence>
<keyword evidence="6" id="KW-1185">Reference proteome</keyword>
<comment type="caution">
    <text evidence="5">The sequence shown here is derived from an EMBL/GenBank/DDBJ whole genome shotgun (WGS) entry which is preliminary data.</text>
</comment>
<dbReference type="InterPro" id="IPR011042">
    <property type="entry name" value="6-blade_b-propeller_TolB-like"/>
</dbReference>
<comment type="cofactor">
    <cofactor evidence="3">
        <name>Zn(2+)</name>
        <dbReference type="ChEBI" id="CHEBI:29105"/>
    </cofactor>
    <text evidence="3">Binds 1 divalent metal cation per subunit.</text>
</comment>
<evidence type="ECO:0000259" key="4">
    <source>
        <dbReference type="Pfam" id="PF08450"/>
    </source>
</evidence>
<dbReference type="PANTHER" id="PTHR47572">
    <property type="entry name" value="LIPOPROTEIN-RELATED"/>
    <property type="match status" value="1"/>
</dbReference>
<dbReference type="SUPFAM" id="SSF63829">
    <property type="entry name" value="Calcium-dependent phosphotriesterase"/>
    <property type="match status" value="1"/>
</dbReference>
<dbReference type="InterPro" id="IPR051262">
    <property type="entry name" value="SMP-30/CGR1_Lactonase"/>
</dbReference>
<feature type="binding site" evidence="3">
    <location>
        <position position="37"/>
    </location>
    <ligand>
        <name>a divalent metal cation</name>
        <dbReference type="ChEBI" id="CHEBI:60240"/>
    </ligand>
</feature>
<dbReference type="GO" id="GO:0016787">
    <property type="term" value="F:hydrolase activity"/>
    <property type="evidence" value="ECO:0007669"/>
    <property type="project" value="UniProtKB-KW"/>
</dbReference>
<dbReference type="PRINTS" id="PR01790">
    <property type="entry name" value="SMP30FAMILY"/>
</dbReference>
<accession>A0A8E0KHB5</accession>
<dbReference type="GO" id="GO:0046872">
    <property type="term" value="F:metal ion binding"/>
    <property type="evidence" value="ECO:0007669"/>
    <property type="project" value="UniProtKB-KW"/>
</dbReference>
<protein>
    <submittedName>
        <fullName evidence="5">Gluconolactonase</fullName>
    </submittedName>
</protein>
<feature type="binding site" evidence="3">
    <location>
        <position position="191"/>
    </location>
    <ligand>
        <name>a divalent metal cation</name>
        <dbReference type="ChEBI" id="CHEBI:60240"/>
    </ligand>
</feature>
<evidence type="ECO:0000256" key="1">
    <source>
        <dbReference type="ARBA" id="ARBA00022801"/>
    </source>
</evidence>
<gene>
    <name evidence="5" type="ORF">MBEBAB_0011</name>
</gene>
<dbReference type="Proteomes" id="UP000016569">
    <property type="component" value="Unassembled WGS sequence"/>
</dbReference>
<keyword evidence="3" id="KW-0479">Metal-binding</keyword>
<keyword evidence="3" id="KW-0862">Zinc</keyword>
<evidence type="ECO:0000313" key="6">
    <source>
        <dbReference type="Proteomes" id="UP000016569"/>
    </source>
</evidence>
<dbReference type="Pfam" id="PF08450">
    <property type="entry name" value="SGL"/>
    <property type="match status" value="1"/>
</dbReference>
<proteinExistence type="predicted"/>
<name>A0A8E0KHB5_9CAUL</name>
<evidence type="ECO:0000313" key="5">
    <source>
        <dbReference type="EMBL" id="GAD57761.1"/>
    </source>
</evidence>